<protein>
    <submittedName>
        <fullName evidence="1 3">Uncharacterized protein</fullName>
    </submittedName>
</protein>
<evidence type="ECO:0000313" key="2">
    <source>
        <dbReference type="Proteomes" id="UP000504636"/>
    </source>
</evidence>
<keyword evidence="2" id="KW-1185">Reference proteome</keyword>
<dbReference type="AlphaFoldDB" id="A0A6A6Y182"/>
<reference evidence="1 3" key="1">
    <citation type="journal article" date="2020" name="Stud. Mycol.">
        <title>101 Dothideomycetes genomes: a test case for predicting lifestyles and emergence of pathogens.</title>
        <authorList>
            <person name="Haridas S."/>
            <person name="Albert R."/>
            <person name="Binder M."/>
            <person name="Bloem J."/>
            <person name="Labutti K."/>
            <person name="Salamov A."/>
            <person name="Andreopoulos B."/>
            <person name="Baker S."/>
            <person name="Barry K."/>
            <person name="Bills G."/>
            <person name="Bluhm B."/>
            <person name="Cannon C."/>
            <person name="Castanera R."/>
            <person name="Culley D."/>
            <person name="Daum C."/>
            <person name="Ezra D."/>
            <person name="Gonzalez J."/>
            <person name="Henrissat B."/>
            <person name="Kuo A."/>
            <person name="Liang C."/>
            <person name="Lipzen A."/>
            <person name="Lutzoni F."/>
            <person name="Magnuson J."/>
            <person name="Mondo S."/>
            <person name="Nolan M."/>
            <person name="Ohm R."/>
            <person name="Pangilinan J."/>
            <person name="Park H.-J."/>
            <person name="Ramirez L."/>
            <person name="Alfaro M."/>
            <person name="Sun H."/>
            <person name="Tritt A."/>
            <person name="Yoshinaga Y."/>
            <person name="Zwiers L.-H."/>
            <person name="Turgeon B."/>
            <person name="Goodwin S."/>
            <person name="Spatafora J."/>
            <person name="Crous P."/>
            <person name="Grigoriev I."/>
        </authorList>
    </citation>
    <scope>NUCLEOTIDE SEQUENCE</scope>
    <source>
        <strain evidence="1 3">CBS 304.34</strain>
    </source>
</reference>
<sequence length="186" mass="20191">MDSSTLYSIFKAHFVEHGFESDGFEQGTPTENLTSTANVDVAPASNGTSTLAPQPSTSVGTDAVSLPATVCPEGVIRLLFSVNQPEAKTTIIENGIVIIMDNEWIGKFQEAALKDKATLRSSSGDWKSCQGELAKVLWAFSQTLCKSSQDSYAQVEQELRYSDGEGWIQVEDFDEVVRAKDSDEGL</sequence>
<evidence type="ECO:0000313" key="3">
    <source>
        <dbReference type="RefSeq" id="XP_033569496.1"/>
    </source>
</evidence>
<gene>
    <name evidence="1 3" type="ORF">BDZ99DRAFT_468974</name>
</gene>
<reference evidence="3" key="2">
    <citation type="submission" date="2020-04" db="EMBL/GenBank/DDBJ databases">
        <authorList>
            <consortium name="NCBI Genome Project"/>
        </authorList>
    </citation>
    <scope>NUCLEOTIDE SEQUENCE</scope>
    <source>
        <strain evidence="3">CBS 304.34</strain>
    </source>
</reference>
<dbReference type="RefSeq" id="XP_033569496.1">
    <property type="nucleotide sequence ID" value="XM_033721389.1"/>
</dbReference>
<name>A0A6A6Y182_9PEZI</name>
<accession>A0A6A6Y182</accession>
<evidence type="ECO:0000313" key="1">
    <source>
        <dbReference type="EMBL" id="KAF2802532.1"/>
    </source>
</evidence>
<dbReference type="Proteomes" id="UP000504636">
    <property type="component" value="Unplaced"/>
</dbReference>
<dbReference type="GeneID" id="54462282"/>
<proteinExistence type="predicted"/>
<organism evidence="1">
    <name type="scientific">Mytilinidion resinicola</name>
    <dbReference type="NCBI Taxonomy" id="574789"/>
    <lineage>
        <taxon>Eukaryota</taxon>
        <taxon>Fungi</taxon>
        <taxon>Dikarya</taxon>
        <taxon>Ascomycota</taxon>
        <taxon>Pezizomycotina</taxon>
        <taxon>Dothideomycetes</taxon>
        <taxon>Pleosporomycetidae</taxon>
        <taxon>Mytilinidiales</taxon>
        <taxon>Mytilinidiaceae</taxon>
        <taxon>Mytilinidion</taxon>
    </lineage>
</organism>
<dbReference type="OrthoDB" id="10431687at2759"/>
<reference evidence="3" key="3">
    <citation type="submission" date="2025-04" db="UniProtKB">
        <authorList>
            <consortium name="RefSeq"/>
        </authorList>
    </citation>
    <scope>IDENTIFICATION</scope>
    <source>
        <strain evidence="3">CBS 304.34</strain>
    </source>
</reference>
<dbReference type="EMBL" id="MU003723">
    <property type="protein sequence ID" value="KAF2802532.1"/>
    <property type="molecule type" value="Genomic_DNA"/>
</dbReference>